<dbReference type="Proteomes" id="UP000030746">
    <property type="component" value="Unassembled WGS sequence"/>
</dbReference>
<dbReference type="PANTHER" id="PTHR24201:SF16">
    <property type="entry name" value="ANKYRIN-1-LIKE-RELATED"/>
    <property type="match status" value="1"/>
</dbReference>
<reference evidence="4 5" key="1">
    <citation type="journal article" date="2013" name="Nature">
        <title>Insights into bilaterian evolution from three spiralian genomes.</title>
        <authorList>
            <person name="Simakov O."/>
            <person name="Marletaz F."/>
            <person name="Cho S.J."/>
            <person name="Edsinger-Gonzales E."/>
            <person name="Havlak P."/>
            <person name="Hellsten U."/>
            <person name="Kuo D.H."/>
            <person name="Larsson T."/>
            <person name="Lv J."/>
            <person name="Arendt D."/>
            <person name="Savage R."/>
            <person name="Osoegawa K."/>
            <person name="de Jong P."/>
            <person name="Grimwood J."/>
            <person name="Chapman J.A."/>
            <person name="Shapiro H."/>
            <person name="Aerts A."/>
            <person name="Otillar R.P."/>
            <person name="Terry A.Y."/>
            <person name="Boore J.L."/>
            <person name="Grigoriev I.V."/>
            <person name="Lindberg D.R."/>
            <person name="Seaver E.C."/>
            <person name="Weisblat D.A."/>
            <person name="Putnam N.H."/>
            <person name="Rokhsar D.S."/>
        </authorList>
    </citation>
    <scope>NUCLEOTIDE SEQUENCE [LARGE SCALE GENOMIC DNA]</scope>
</reference>
<dbReference type="RefSeq" id="XP_009063341.1">
    <property type="nucleotide sequence ID" value="XM_009065093.1"/>
</dbReference>
<feature type="repeat" description="ANK" evidence="3">
    <location>
        <begin position="1"/>
        <end position="30"/>
    </location>
</feature>
<proteinExistence type="predicted"/>
<feature type="repeat" description="ANK" evidence="3">
    <location>
        <begin position="31"/>
        <end position="63"/>
    </location>
</feature>
<evidence type="ECO:0000313" key="4">
    <source>
        <dbReference type="EMBL" id="ESO86099.1"/>
    </source>
</evidence>
<keyword evidence="5" id="KW-1185">Reference proteome</keyword>
<dbReference type="AlphaFoldDB" id="V4BAU6"/>
<dbReference type="KEGG" id="lgi:LOTGIDRAFT_88216"/>
<dbReference type="Gene3D" id="1.25.40.20">
    <property type="entry name" value="Ankyrin repeat-containing domain"/>
    <property type="match status" value="1"/>
</dbReference>
<dbReference type="SUPFAM" id="SSF48403">
    <property type="entry name" value="Ankyrin repeat"/>
    <property type="match status" value="1"/>
</dbReference>
<keyword evidence="1" id="KW-0677">Repeat</keyword>
<accession>V4BAU6</accession>
<dbReference type="InterPro" id="IPR050776">
    <property type="entry name" value="Ank_Repeat/CDKN_Inhibitor"/>
</dbReference>
<dbReference type="InterPro" id="IPR036770">
    <property type="entry name" value="Ankyrin_rpt-contain_sf"/>
</dbReference>
<dbReference type="PROSITE" id="PS50297">
    <property type="entry name" value="ANK_REP_REGION"/>
    <property type="match status" value="2"/>
</dbReference>
<dbReference type="GeneID" id="20252772"/>
<evidence type="ECO:0000313" key="5">
    <source>
        <dbReference type="Proteomes" id="UP000030746"/>
    </source>
</evidence>
<gene>
    <name evidence="4" type="ORF">LOTGIDRAFT_88216</name>
</gene>
<name>V4BAU6_LOTGI</name>
<sequence>TPLHLAAYRGDVSIIEVLLQYDADVRKKDLTERSPVHYAARYQNSLAVKKLLKEGADITDIDKDVRAHYEKRRHRRATTFLCIKSTLF</sequence>
<dbReference type="Pfam" id="PF12796">
    <property type="entry name" value="Ank_2"/>
    <property type="match status" value="1"/>
</dbReference>
<dbReference type="GO" id="GO:0005634">
    <property type="term" value="C:nucleus"/>
    <property type="evidence" value="ECO:0007669"/>
    <property type="project" value="TreeGrafter"/>
</dbReference>
<feature type="non-terminal residue" evidence="4">
    <location>
        <position position="88"/>
    </location>
</feature>
<keyword evidence="2 3" id="KW-0040">ANK repeat</keyword>
<evidence type="ECO:0000256" key="1">
    <source>
        <dbReference type="ARBA" id="ARBA00022737"/>
    </source>
</evidence>
<dbReference type="HOGENOM" id="CLU_2475294_0_0_1"/>
<dbReference type="PROSITE" id="PS50088">
    <property type="entry name" value="ANK_REPEAT"/>
    <property type="match status" value="2"/>
</dbReference>
<evidence type="ECO:0000256" key="2">
    <source>
        <dbReference type="ARBA" id="ARBA00023043"/>
    </source>
</evidence>
<dbReference type="OrthoDB" id="10039052at2759"/>
<protein>
    <submittedName>
        <fullName evidence="4">Uncharacterized protein</fullName>
    </submittedName>
</protein>
<evidence type="ECO:0000256" key="3">
    <source>
        <dbReference type="PROSITE-ProRule" id="PRU00023"/>
    </source>
</evidence>
<dbReference type="SMART" id="SM00248">
    <property type="entry name" value="ANK"/>
    <property type="match status" value="2"/>
</dbReference>
<organism evidence="4 5">
    <name type="scientific">Lottia gigantea</name>
    <name type="common">Giant owl limpet</name>
    <dbReference type="NCBI Taxonomy" id="225164"/>
    <lineage>
        <taxon>Eukaryota</taxon>
        <taxon>Metazoa</taxon>
        <taxon>Spiralia</taxon>
        <taxon>Lophotrochozoa</taxon>
        <taxon>Mollusca</taxon>
        <taxon>Gastropoda</taxon>
        <taxon>Patellogastropoda</taxon>
        <taxon>Lottioidea</taxon>
        <taxon>Lottiidae</taxon>
        <taxon>Lottia</taxon>
    </lineage>
</organism>
<dbReference type="PANTHER" id="PTHR24201">
    <property type="entry name" value="ANK_REP_REGION DOMAIN-CONTAINING PROTEIN"/>
    <property type="match status" value="1"/>
</dbReference>
<dbReference type="EMBL" id="KB203188">
    <property type="protein sequence ID" value="ESO86099.1"/>
    <property type="molecule type" value="Genomic_DNA"/>
</dbReference>
<dbReference type="InterPro" id="IPR002110">
    <property type="entry name" value="Ankyrin_rpt"/>
</dbReference>
<dbReference type="CTD" id="20252772"/>
<feature type="non-terminal residue" evidence="4">
    <location>
        <position position="1"/>
    </location>
</feature>